<dbReference type="RefSeq" id="WP_256620301.1">
    <property type="nucleotide sequence ID" value="NZ_JANIBC010000017.1"/>
</dbReference>
<comment type="caution">
    <text evidence="12">The sequence shown here is derived from an EMBL/GenBank/DDBJ whole genome shotgun (WGS) entry which is preliminary data.</text>
</comment>
<evidence type="ECO:0000313" key="13">
    <source>
        <dbReference type="Proteomes" id="UP001142610"/>
    </source>
</evidence>
<name>A0A9X2LAY0_9PROT</name>
<feature type="binding site" evidence="11">
    <location>
        <position position="217"/>
    </location>
    <ligand>
        <name>Zn(2+)</name>
        <dbReference type="ChEBI" id="CHEBI:29105"/>
    </ligand>
</feature>
<dbReference type="Gene3D" id="3.40.50.620">
    <property type="entry name" value="HUPs"/>
    <property type="match status" value="1"/>
</dbReference>
<dbReference type="InterPro" id="IPR014729">
    <property type="entry name" value="Rossmann-like_a/b/a_fold"/>
</dbReference>
<comment type="pathway">
    <text evidence="1 11">Purine metabolism; 7-cyano-7-deazaguanine biosynthesis.</text>
</comment>
<dbReference type="SUPFAM" id="SSF52402">
    <property type="entry name" value="Adenine nucleotide alpha hydrolases-like"/>
    <property type="match status" value="1"/>
</dbReference>
<dbReference type="GO" id="GO:0016879">
    <property type="term" value="F:ligase activity, forming carbon-nitrogen bonds"/>
    <property type="evidence" value="ECO:0007669"/>
    <property type="project" value="UniProtKB-UniRule"/>
</dbReference>
<dbReference type="GO" id="GO:0005524">
    <property type="term" value="F:ATP binding"/>
    <property type="evidence" value="ECO:0007669"/>
    <property type="project" value="UniProtKB-UniRule"/>
</dbReference>
<evidence type="ECO:0000256" key="2">
    <source>
        <dbReference type="ARBA" id="ARBA00022598"/>
    </source>
</evidence>
<evidence type="ECO:0000256" key="4">
    <source>
        <dbReference type="ARBA" id="ARBA00022741"/>
    </source>
</evidence>
<dbReference type="PANTHER" id="PTHR42914">
    <property type="entry name" value="7-CYANO-7-DEAZAGUANINE SYNTHASE"/>
    <property type="match status" value="1"/>
</dbReference>
<protein>
    <recommendedName>
        <fullName evidence="9 11">7-cyano-7-deazaguanine synthase</fullName>
        <ecNumber evidence="9 11">6.3.4.20</ecNumber>
    </recommendedName>
    <alternativeName>
        <fullName evidence="11">7-cyano-7-carbaguanine synthase</fullName>
    </alternativeName>
    <alternativeName>
        <fullName evidence="11">PreQ(0) synthase</fullName>
    </alternativeName>
    <alternativeName>
        <fullName evidence="11">Queuosine biosynthesis protein QueC</fullName>
    </alternativeName>
</protein>
<evidence type="ECO:0000256" key="8">
    <source>
        <dbReference type="ARBA" id="ARBA00037993"/>
    </source>
</evidence>
<evidence type="ECO:0000256" key="7">
    <source>
        <dbReference type="ARBA" id="ARBA00022840"/>
    </source>
</evidence>
<keyword evidence="7 11" id="KW-0067">ATP-binding</keyword>
<dbReference type="EMBL" id="JANIBC010000017">
    <property type="protein sequence ID" value="MCQ8186385.1"/>
    <property type="molecule type" value="Genomic_DNA"/>
</dbReference>
<comment type="similarity">
    <text evidence="8 11">Belongs to the QueC family.</text>
</comment>
<accession>A0A9X2LAY0</accession>
<keyword evidence="4 11" id="KW-0547">Nucleotide-binding</keyword>
<organism evidence="12 13">
    <name type="scientific">Parvularcula maris</name>
    <dbReference type="NCBI Taxonomy" id="2965077"/>
    <lineage>
        <taxon>Bacteria</taxon>
        <taxon>Pseudomonadati</taxon>
        <taxon>Pseudomonadota</taxon>
        <taxon>Alphaproteobacteria</taxon>
        <taxon>Parvularculales</taxon>
        <taxon>Parvularculaceae</taxon>
        <taxon>Parvularcula</taxon>
    </lineage>
</organism>
<dbReference type="PANTHER" id="PTHR42914:SF1">
    <property type="entry name" value="7-CYANO-7-DEAZAGUANINE SYNTHASE"/>
    <property type="match status" value="1"/>
</dbReference>
<evidence type="ECO:0000256" key="1">
    <source>
        <dbReference type="ARBA" id="ARBA00005061"/>
    </source>
</evidence>
<comment type="catalytic activity">
    <reaction evidence="10 11">
        <text>7-carboxy-7-carbaguanine + NH4(+) + 2 ATP = 7-cyano-7-carbaguanine + 2 AMP + 2 diphosphate + 2 H(+)</text>
        <dbReference type="Rhea" id="RHEA:27982"/>
        <dbReference type="ChEBI" id="CHEBI:15378"/>
        <dbReference type="ChEBI" id="CHEBI:28938"/>
        <dbReference type="ChEBI" id="CHEBI:30616"/>
        <dbReference type="ChEBI" id="CHEBI:33019"/>
        <dbReference type="ChEBI" id="CHEBI:45075"/>
        <dbReference type="ChEBI" id="CHEBI:61036"/>
        <dbReference type="ChEBI" id="CHEBI:456215"/>
        <dbReference type="EC" id="6.3.4.20"/>
    </reaction>
</comment>
<evidence type="ECO:0000256" key="10">
    <source>
        <dbReference type="ARBA" id="ARBA00047890"/>
    </source>
</evidence>
<dbReference type="HAMAP" id="MF_01633">
    <property type="entry name" value="QueC"/>
    <property type="match status" value="1"/>
</dbReference>
<evidence type="ECO:0000256" key="11">
    <source>
        <dbReference type="HAMAP-Rule" id="MF_01633"/>
    </source>
</evidence>
<comment type="cofactor">
    <cofactor evidence="11">
        <name>Zn(2+)</name>
        <dbReference type="ChEBI" id="CHEBI:29105"/>
    </cofactor>
    <text evidence="11">Binds 1 zinc ion per subunit.</text>
</comment>
<dbReference type="NCBIfam" id="TIGR00364">
    <property type="entry name" value="7-cyano-7-deazaguanine synthase QueC"/>
    <property type="match status" value="1"/>
</dbReference>
<keyword evidence="5 11" id="KW-0671">Queuosine biosynthesis</keyword>
<dbReference type="PIRSF" id="PIRSF006293">
    <property type="entry name" value="ExsB"/>
    <property type="match status" value="1"/>
</dbReference>
<feature type="binding site" evidence="11">
    <location>
        <position position="199"/>
    </location>
    <ligand>
        <name>Zn(2+)</name>
        <dbReference type="ChEBI" id="CHEBI:29105"/>
    </ligand>
</feature>
<dbReference type="Pfam" id="PF06508">
    <property type="entry name" value="QueC"/>
    <property type="match status" value="1"/>
</dbReference>
<dbReference type="GO" id="GO:0008270">
    <property type="term" value="F:zinc ion binding"/>
    <property type="evidence" value="ECO:0007669"/>
    <property type="project" value="UniProtKB-UniRule"/>
</dbReference>
<keyword evidence="2 11" id="KW-0436">Ligase</keyword>
<evidence type="ECO:0000256" key="3">
    <source>
        <dbReference type="ARBA" id="ARBA00022723"/>
    </source>
</evidence>
<keyword evidence="13" id="KW-1185">Reference proteome</keyword>
<dbReference type="AlphaFoldDB" id="A0A9X2LAY0"/>
<dbReference type="EC" id="6.3.4.20" evidence="9 11"/>
<evidence type="ECO:0000256" key="5">
    <source>
        <dbReference type="ARBA" id="ARBA00022785"/>
    </source>
</evidence>
<dbReference type="Proteomes" id="UP001142610">
    <property type="component" value="Unassembled WGS sequence"/>
</dbReference>
<evidence type="ECO:0000256" key="6">
    <source>
        <dbReference type="ARBA" id="ARBA00022833"/>
    </source>
</evidence>
<evidence type="ECO:0000313" key="12">
    <source>
        <dbReference type="EMBL" id="MCQ8186385.1"/>
    </source>
</evidence>
<comment type="function">
    <text evidence="11">Catalyzes the ATP-dependent conversion of 7-carboxy-7-deazaguanine (CDG) to 7-cyano-7-deazaguanine (preQ(0)).</text>
</comment>
<reference evidence="12" key="1">
    <citation type="submission" date="2022-07" db="EMBL/GenBank/DDBJ databases">
        <title>Parvularcula maris sp. nov., an algicidal bacterium isolated from seawater.</title>
        <authorList>
            <person name="Li F."/>
        </authorList>
    </citation>
    <scope>NUCLEOTIDE SEQUENCE</scope>
    <source>
        <strain evidence="12">BGMRC 0090</strain>
    </source>
</reference>
<gene>
    <name evidence="11 12" type="primary">queC</name>
    <name evidence="12" type="ORF">NOG11_13445</name>
</gene>
<keyword evidence="6 11" id="KW-0862">Zinc</keyword>
<keyword evidence="3 11" id="KW-0479">Metal-binding</keyword>
<evidence type="ECO:0000256" key="9">
    <source>
        <dbReference type="ARBA" id="ARBA00039149"/>
    </source>
</evidence>
<proteinExistence type="inferred from homology"/>
<dbReference type="GO" id="GO:0008616">
    <property type="term" value="P:tRNA queuosine(34) biosynthetic process"/>
    <property type="evidence" value="ECO:0007669"/>
    <property type="project" value="UniProtKB-UniRule"/>
</dbReference>
<sequence>MLDHRKALVLFSGGQDSAICLAFVLARYARVETVGFTYGQRHEVELRQRDIVLEKIRELPALRGGRLGRDHMIDLGYLSALGATAMTEEMTIRTAEDGLPNTFVPGRNLAFFTAAAALAHRRGIGTLVGGMCQTDYSGYPDCRSAALRAQERTLQEGLGQDIRIETPLMHLTKEESWRLAENMGGEALVALVEEHTHTCYLGDRIRRHPWGYGCGTCPACELRAQGHEAYRARAV</sequence>
<feature type="binding site" evidence="11">
    <location>
        <position position="220"/>
    </location>
    <ligand>
        <name>Zn(2+)</name>
        <dbReference type="ChEBI" id="CHEBI:29105"/>
    </ligand>
</feature>
<feature type="binding site" evidence="11">
    <location>
        <position position="214"/>
    </location>
    <ligand>
        <name>Zn(2+)</name>
        <dbReference type="ChEBI" id="CHEBI:29105"/>
    </ligand>
</feature>
<dbReference type="InterPro" id="IPR018317">
    <property type="entry name" value="QueC"/>
</dbReference>
<feature type="binding site" evidence="11">
    <location>
        <begin position="11"/>
        <end position="21"/>
    </location>
    <ligand>
        <name>ATP</name>
        <dbReference type="ChEBI" id="CHEBI:30616"/>
    </ligand>
</feature>